<dbReference type="GO" id="GO:0009398">
    <property type="term" value="P:FMN biosynthetic process"/>
    <property type="evidence" value="ECO:0007669"/>
    <property type="project" value="UniProtKB-UniRule"/>
</dbReference>
<evidence type="ECO:0000256" key="12">
    <source>
        <dbReference type="ARBA" id="ARBA00023268"/>
    </source>
</evidence>
<comment type="catalytic activity">
    <reaction evidence="14 15">
        <text>FMN + ATP + H(+) = FAD + diphosphate</text>
        <dbReference type="Rhea" id="RHEA:17237"/>
        <dbReference type="ChEBI" id="CHEBI:15378"/>
        <dbReference type="ChEBI" id="CHEBI:30616"/>
        <dbReference type="ChEBI" id="CHEBI:33019"/>
        <dbReference type="ChEBI" id="CHEBI:57692"/>
        <dbReference type="ChEBI" id="CHEBI:58210"/>
        <dbReference type="EC" id="2.7.7.2"/>
    </reaction>
</comment>
<evidence type="ECO:0000259" key="16">
    <source>
        <dbReference type="SMART" id="SM00904"/>
    </source>
</evidence>
<evidence type="ECO:0000256" key="14">
    <source>
        <dbReference type="ARBA" id="ARBA00049494"/>
    </source>
</evidence>
<dbReference type="Gene3D" id="3.40.50.620">
    <property type="entry name" value="HUPs"/>
    <property type="match status" value="1"/>
</dbReference>
<comment type="function">
    <text evidence="1">Catalyzes the phosphorylation of riboflavin to FMN followed by the adenylation of FMN to FAD.</text>
</comment>
<dbReference type="OrthoDB" id="9803667at2"/>
<dbReference type="InterPro" id="IPR002606">
    <property type="entry name" value="Riboflavin_kinase_bac"/>
</dbReference>
<reference evidence="17 18" key="1">
    <citation type="submission" date="2019-03" db="EMBL/GenBank/DDBJ databases">
        <title>The genome sequence of Nitrosococcus wardiae strain D1FHST reveals the archetypal metabolic capacity of ammonia-oxidizing Gammaproteobacteria.</title>
        <authorList>
            <person name="Wang L."/>
            <person name="Lim C.K."/>
            <person name="Hanson T.E."/>
            <person name="Dang H."/>
            <person name="Klotz M.G."/>
        </authorList>
    </citation>
    <scope>NUCLEOTIDE SEQUENCE [LARGE SCALE GENOMIC DNA]</scope>
    <source>
        <strain evidence="17 18">D1FHS</strain>
    </source>
</reference>
<name>A0A4P7C098_9GAMM</name>
<evidence type="ECO:0000256" key="13">
    <source>
        <dbReference type="ARBA" id="ARBA00047880"/>
    </source>
</evidence>
<dbReference type="NCBIfam" id="TIGR00083">
    <property type="entry name" value="ribF"/>
    <property type="match status" value="1"/>
</dbReference>
<dbReference type="RefSeq" id="WP_134358305.1">
    <property type="nucleotide sequence ID" value="NZ_CP038033.1"/>
</dbReference>
<keyword evidence="8 15" id="KW-0547">Nucleotide-binding</keyword>
<dbReference type="GO" id="GO:0008531">
    <property type="term" value="F:riboflavin kinase activity"/>
    <property type="evidence" value="ECO:0007669"/>
    <property type="project" value="UniProtKB-UniRule"/>
</dbReference>
<comment type="catalytic activity">
    <reaction evidence="13 15">
        <text>riboflavin + ATP = FMN + ADP + H(+)</text>
        <dbReference type="Rhea" id="RHEA:14357"/>
        <dbReference type="ChEBI" id="CHEBI:15378"/>
        <dbReference type="ChEBI" id="CHEBI:30616"/>
        <dbReference type="ChEBI" id="CHEBI:57986"/>
        <dbReference type="ChEBI" id="CHEBI:58210"/>
        <dbReference type="ChEBI" id="CHEBI:456216"/>
        <dbReference type="EC" id="2.7.1.26"/>
    </reaction>
</comment>
<dbReference type="SUPFAM" id="SSF52374">
    <property type="entry name" value="Nucleotidylyl transferase"/>
    <property type="match status" value="1"/>
</dbReference>
<evidence type="ECO:0000256" key="15">
    <source>
        <dbReference type="PIRNR" id="PIRNR004491"/>
    </source>
</evidence>
<dbReference type="GO" id="GO:0003919">
    <property type="term" value="F:FMN adenylyltransferase activity"/>
    <property type="evidence" value="ECO:0007669"/>
    <property type="project" value="UniProtKB-UniRule"/>
</dbReference>
<comment type="pathway">
    <text evidence="3 15">Cofactor biosynthesis; FMN biosynthesis; FMN from riboflavin (ATP route): step 1/1.</text>
</comment>
<keyword evidence="5 15" id="KW-0288">FMN</keyword>
<comment type="pathway">
    <text evidence="2 15">Cofactor biosynthesis; FAD biosynthesis; FAD from FMN: step 1/1.</text>
</comment>
<dbReference type="AlphaFoldDB" id="A0A4P7C098"/>
<keyword evidence="12" id="KW-0511">Multifunctional enzyme</keyword>
<evidence type="ECO:0000256" key="8">
    <source>
        <dbReference type="ARBA" id="ARBA00022741"/>
    </source>
</evidence>
<keyword evidence="10 15" id="KW-0274">FAD</keyword>
<dbReference type="SMART" id="SM00904">
    <property type="entry name" value="Flavokinase"/>
    <property type="match status" value="1"/>
</dbReference>
<dbReference type="InterPro" id="IPR014729">
    <property type="entry name" value="Rossmann-like_a/b/a_fold"/>
</dbReference>
<evidence type="ECO:0000256" key="4">
    <source>
        <dbReference type="ARBA" id="ARBA00022630"/>
    </source>
</evidence>
<feature type="domain" description="Riboflavin kinase" evidence="16">
    <location>
        <begin position="184"/>
        <end position="308"/>
    </location>
</feature>
<dbReference type="EC" id="2.7.1.26" evidence="15"/>
<gene>
    <name evidence="17" type="primary">ribF</name>
    <name evidence="17" type="ORF">E3U44_11305</name>
</gene>
<sequence>MSKLIRGLYNLQPSHRGGVATIGNFDGIHLGHQAVLGQLAAKAAELQRPSLLITFEPSPDEFFTPARAPARLTRFREKIQALHCQPLDWVLCLRFNHALARMEAGEFIRIVLVEKLGLRYLIVGEDFRFGHGRRGDLSLLQRAGEHYGFEVATMPTLCLEGERISSTRIREALARGNLAQAEKFLGRPYHMSGRIIEGDKRGRTLGFPTANIALHRRRTPFTGVFAVAIQGLAAAPLLGVANVGVRPTIGGRRALLEVHLLDFEGDIYGRYVQVTFLRQLRPEQRFESLSALRQQIEKDCVAAREFFAAR</sequence>
<dbReference type="FunFam" id="3.40.50.620:FF:000021">
    <property type="entry name" value="Riboflavin biosynthesis protein"/>
    <property type="match status" value="1"/>
</dbReference>
<accession>A0A4P7C098</accession>
<evidence type="ECO:0000256" key="6">
    <source>
        <dbReference type="ARBA" id="ARBA00022679"/>
    </source>
</evidence>
<keyword evidence="6 15" id="KW-0808">Transferase</keyword>
<dbReference type="PIRSF" id="PIRSF004491">
    <property type="entry name" value="FAD_Synth"/>
    <property type="match status" value="1"/>
</dbReference>
<dbReference type="KEGG" id="nwr:E3U44_11305"/>
<dbReference type="UniPathway" id="UPA00277">
    <property type="reaction ID" value="UER00407"/>
</dbReference>
<evidence type="ECO:0000313" key="17">
    <source>
        <dbReference type="EMBL" id="QBQ55037.1"/>
    </source>
</evidence>
<organism evidence="17 18">
    <name type="scientific">Nitrosococcus wardiae</name>
    <dbReference type="NCBI Taxonomy" id="1814290"/>
    <lineage>
        <taxon>Bacteria</taxon>
        <taxon>Pseudomonadati</taxon>
        <taxon>Pseudomonadota</taxon>
        <taxon>Gammaproteobacteria</taxon>
        <taxon>Chromatiales</taxon>
        <taxon>Chromatiaceae</taxon>
        <taxon>Nitrosococcus</taxon>
    </lineage>
</organism>
<keyword evidence="9 15" id="KW-0418">Kinase</keyword>
<keyword evidence="18" id="KW-1185">Reference proteome</keyword>
<dbReference type="InterPro" id="IPR015865">
    <property type="entry name" value="Riboflavin_kinase_bac/euk"/>
</dbReference>
<dbReference type="SUPFAM" id="SSF82114">
    <property type="entry name" value="Riboflavin kinase-like"/>
    <property type="match status" value="1"/>
</dbReference>
<dbReference type="NCBIfam" id="NF004159">
    <property type="entry name" value="PRK05627.1-2"/>
    <property type="match status" value="1"/>
</dbReference>
<dbReference type="NCBIfam" id="NF004163">
    <property type="entry name" value="PRK05627.1-6"/>
    <property type="match status" value="1"/>
</dbReference>
<dbReference type="GO" id="GO:0006747">
    <property type="term" value="P:FAD biosynthetic process"/>
    <property type="evidence" value="ECO:0007669"/>
    <property type="project" value="UniProtKB-UniRule"/>
</dbReference>
<dbReference type="GO" id="GO:0005524">
    <property type="term" value="F:ATP binding"/>
    <property type="evidence" value="ECO:0007669"/>
    <property type="project" value="UniProtKB-UniRule"/>
</dbReference>
<evidence type="ECO:0000313" key="18">
    <source>
        <dbReference type="Proteomes" id="UP000294325"/>
    </source>
</evidence>
<dbReference type="PANTHER" id="PTHR22749">
    <property type="entry name" value="RIBOFLAVIN KINASE/FMN ADENYLYLTRANSFERASE"/>
    <property type="match status" value="1"/>
</dbReference>
<proteinExistence type="inferred from homology"/>
<keyword evidence="11 15" id="KW-0067">ATP-binding</keyword>
<evidence type="ECO:0000256" key="7">
    <source>
        <dbReference type="ARBA" id="ARBA00022695"/>
    </source>
</evidence>
<dbReference type="NCBIfam" id="NF004160">
    <property type="entry name" value="PRK05627.1-3"/>
    <property type="match status" value="1"/>
</dbReference>
<evidence type="ECO:0000256" key="5">
    <source>
        <dbReference type="ARBA" id="ARBA00022643"/>
    </source>
</evidence>
<keyword evidence="4 15" id="KW-0285">Flavoprotein</keyword>
<dbReference type="Gene3D" id="2.40.30.30">
    <property type="entry name" value="Riboflavin kinase-like"/>
    <property type="match status" value="1"/>
</dbReference>
<dbReference type="InterPro" id="IPR023465">
    <property type="entry name" value="Riboflavin_kinase_dom_sf"/>
</dbReference>
<evidence type="ECO:0000256" key="1">
    <source>
        <dbReference type="ARBA" id="ARBA00002121"/>
    </source>
</evidence>
<dbReference type="UniPathway" id="UPA00276">
    <property type="reaction ID" value="UER00406"/>
</dbReference>
<dbReference type="Pfam" id="PF01687">
    <property type="entry name" value="Flavokinase"/>
    <property type="match status" value="1"/>
</dbReference>
<dbReference type="InterPro" id="IPR023468">
    <property type="entry name" value="Riboflavin_kinase"/>
</dbReference>
<dbReference type="Pfam" id="PF06574">
    <property type="entry name" value="FAD_syn"/>
    <property type="match status" value="1"/>
</dbReference>
<comment type="similarity">
    <text evidence="15">Belongs to the ribF family.</text>
</comment>
<keyword evidence="7 15" id="KW-0548">Nucleotidyltransferase</keyword>
<evidence type="ECO:0000256" key="9">
    <source>
        <dbReference type="ARBA" id="ARBA00022777"/>
    </source>
</evidence>
<evidence type="ECO:0000256" key="2">
    <source>
        <dbReference type="ARBA" id="ARBA00004726"/>
    </source>
</evidence>
<dbReference type="CDD" id="cd02064">
    <property type="entry name" value="FAD_synthetase_N"/>
    <property type="match status" value="1"/>
</dbReference>
<dbReference type="EC" id="2.7.7.2" evidence="15"/>
<evidence type="ECO:0000256" key="3">
    <source>
        <dbReference type="ARBA" id="ARBA00005201"/>
    </source>
</evidence>
<dbReference type="InterPro" id="IPR015864">
    <property type="entry name" value="FAD_synthase"/>
</dbReference>
<dbReference type="PANTHER" id="PTHR22749:SF6">
    <property type="entry name" value="RIBOFLAVIN KINASE"/>
    <property type="match status" value="1"/>
</dbReference>
<evidence type="ECO:0000256" key="10">
    <source>
        <dbReference type="ARBA" id="ARBA00022827"/>
    </source>
</evidence>
<evidence type="ECO:0000256" key="11">
    <source>
        <dbReference type="ARBA" id="ARBA00022840"/>
    </source>
</evidence>
<dbReference type="EMBL" id="CP038033">
    <property type="protein sequence ID" value="QBQ55037.1"/>
    <property type="molecule type" value="Genomic_DNA"/>
</dbReference>
<protein>
    <recommendedName>
        <fullName evidence="15">Riboflavin biosynthesis protein</fullName>
    </recommendedName>
    <domain>
        <recommendedName>
            <fullName evidence="15">Riboflavin kinase</fullName>
            <ecNumber evidence="15">2.7.1.26</ecNumber>
        </recommendedName>
        <alternativeName>
            <fullName evidence="15">Flavokinase</fullName>
        </alternativeName>
    </domain>
    <domain>
        <recommendedName>
            <fullName evidence="15">FMN adenylyltransferase</fullName>
            <ecNumber evidence="15">2.7.7.2</ecNumber>
        </recommendedName>
        <alternativeName>
            <fullName evidence="15">FAD pyrophosphorylase</fullName>
        </alternativeName>
        <alternativeName>
            <fullName evidence="15">FAD synthase</fullName>
        </alternativeName>
    </domain>
</protein>
<dbReference type="Proteomes" id="UP000294325">
    <property type="component" value="Chromosome"/>
</dbReference>
<dbReference type="GO" id="GO:0009231">
    <property type="term" value="P:riboflavin biosynthetic process"/>
    <property type="evidence" value="ECO:0007669"/>
    <property type="project" value="InterPro"/>
</dbReference>
<dbReference type="NCBIfam" id="NF004162">
    <property type="entry name" value="PRK05627.1-5"/>
    <property type="match status" value="1"/>
</dbReference>